<gene>
    <name evidence="1" type="ORF">GCM10011492_40350</name>
</gene>
<reference evidence="1" key="1">
    <citation type="journal article" date="2014" name="Int. J. Syst. Evol. Microbiol.">
        <title>Complete genome sequence of Corynebacterium casei LMG S-19264T (=DSM 44701T), isolated from a smear-ripened cheese.</title>
        <authorList>
            <consortium name="US DOE Joint Genome Institute (JGI-PGF)"/>
            <person name="Walter F."/>
            <person name="Albersmeier A."/>
            <person name="Kalinowski J."/>
            <person name="Ruckert C."/>
        </authorList>
    </citation>
    <scope>NUCLEOTIDE SEQUENCE</scope>
    <source>
        <strain evidence="1">CGMCC 1.15085</strain>
    </source>
</reference>
<evidence type="ECO:0000313" key="2">
    <source>
        <dbReference type="Proteomes" id="UP000636793"/>
    </source>
</evidence>
<comment type="caution">
    <text evidence="1">The sequence shown here is derived from an EMBL/GenBank/DDBJ whole genome shotgun (WGS) entry which is preliminary data.</text>
</comment>
<organism evidence="1 2">
    <name type="scientific">Flexivirga endophytica</name>
    <dbReference type="NCBI Taxonomy" id="1849103"/>
    <lineage>
        <taxon>Bacteria</taxon>
        <taxon>Bacillati</taxon>
        <taxon>Actinomycetota</taxon>
        <taxon>Actinomycetes</taxon>
        <taxon>Micrococcales</taxon>
        <taxon>Dermacoccaceae</taxon>
        <taxon>Flexivirga</taxon>
    </lineage>
</organism>
<keyword evidence="2" id="KW-1185">Reference proteome</keyword>
<dbReference type="Proteomes" id="UP000636793">
    <property type="component" value="Unassembled WGS sequence"/>
</dbReference>
<reference evidence="1" key="2">
    <citation type="submission" date="2020-09" db="EMBL/GenBank/DDBJ databases">
        <authorList>
            <person name="Sun Q."/>
            <person name="Zhou Y."/>
        </authorList>
    </citation>
    <scope>NUCLEOTIDE SEQUENCE</scope>
    <source>
        <strain evidence="1">CGMCC 1.15085</strain>
    </source>
</reference>
<sequence length="88" mass="9045">MSLLVRLPSGAEVLGVGVGAAVTVVGTDTWALDVGVVPPELEHAATPVSTRAAAPAVDRRADIRGEFDAVIRQILNGSHMNAGYGAPW</sequence>
<proteinExistence type="predicted"/>
<dbReference type="EMBL" id="BMHI01000007">
    <property type="protein sequence ID" value="GGB45191.1"/>
    <property type="molecule type" value="Genomic_DNA"/>
</dbReference>
<name>A0A916THJ2_9MICO</name>
<accession>A0A916THJ2</accession>
<dbReference type="AlphaFoldDB" id="A0A916THJ2"/>
<evidence type="ECO:0000313" key="1">
    <source>
        <dbReference type="EMBL" id="GGB45191.1"/>
    </source>
</evidence>
<protein>
    <submittedName>
        <fullName evidence="1">Uncharacterized protein</fullName>
    </submittedName>
</protein>